<gene>
    <name evidence="1" type="ORF">DPEC_G00175440</name>
</gene>
<name>A0ACC2GES9_DALPE</name>
<comment type="caution">
    <text evidence="1">The sequence shown here is derived from an EMBL/GenBank/DDBJ whole genome shotgun (WGS) entry which is preliminary data.</text>
</comment>
<keyword evidence="2" id="KW-1185">Reference proteome</keyword>
<protein>
    <submittedName>
        <fullName evidence="1">Uncharacterized protein</fullName>
    </submittedName>
</protein>
<evidence type="ECO:0000313" key="1">
    <source>
        <dbReference type="EMBL" id="KAJ8002018.1"/>
    </source>
</evidence>
<dbReference type="Proteomes" id="UP001157502">
    <property type="component" value="Chromosome 14"/>
</dbReference>
<reference evidence="1" key="1">
    <citation type="submission" date="2021-05" db="EMBL/GenBank/DDBJ databases">
        <authorList>
            <person name="Pan Q."/>
            <person name="Jouanno E."/>
            <person name="Zahm M."/>
            <person name="Klopp C."/>
            <person name="Cabau C."/>
            <person name="Louis A."/>
            <person name="Berthelot C."/>
            <person name="Parey E."/>
            <person name="Roest Crollius H."/>
            <person name="Montfort J."/>
            <person name="Robinson-Rechavi M."/>
            <person name="Bouchez O."/>
            <person name="Lampietro C."/>
            <person name="Lopez Roques C."/>
            <person name="Donnadieu C."/>
            <person name="Postlethwait J."/>
            <person name="Bobe J."/>
            <person name="Dillon D."/>
            <person name="Chandos A."/>
            <person name="von Hippel F."/>
            <person name="Guiguen Y."/>
        </authorList>
    </citation>
    <scope>NUCLEOTIDE SEQUENCE</scope>
    <source>
        <strain evidence="1">YG-Jan2019</strain>
    </source>
</reference>
<proteinExistence type="predicted"/>
<dbReference type="EMBL" id="CM055741">
    <property type="protein sequence ID" value="KAJ8002018.1"/>
    <property type="molecule type" value="Genomic_DNA"/>
</dbReference>
<accession>A0ACC2GES9</accession>
<organism evidence="1 2">
    <name type="scientific">Dallia pectoralis</name>
    <name type="common">Alaska blackfish</name>
    <dbReference type="NCBI Taxonomy" id="75939"/>
    <lineage>
        <taxon>Eukaryota</taxon>
        <taxon>Metazoa</taxon>
        <taxon>Chordata</taxon>
        <taxon>Craniata</taxon>
        <taxon>Vertebrata</taxon>
        <taxon>Euteleostomi</taxon>
        <taxon>Actinopterygii</taxon>
        <taxon>Neopterygii</taxon>
        <taxon>Teleostei</taxon>
        <taxon>Protacanthopterygii</taxon>
        <taxon>Esociformes</taxon>
        <taxon>Umbridae</taxon>
        <taxon>Dallia</taxon>
    </lineage>
</organism>
<evidence type="ECO:0000313" key="2">
    <source>
        <dbReference type="Proteomes" id="UP001157502"/>
    </source>
</evidence>
<sequence>MEPMQTNNNLLPLPDIAGNSDPEKYNSALASLCGEEKNCNGSTALCLDINMMDQKLKPIEQQLQYLLNKADEFQAHLSHRRDNLQKEDFAQVVHAFLRTCQPYFSYLEDTARTSLPQRSLLPTHICTRLLFFSQQLCARLEKLLHQYASFDFISLEEVESFSISHFFIGECWMDSVRLSIFRYSRPAPYLAGFDTGLYKRMRWNVERPRQRPAEERENEVQGQEHEIVEVKERHIDTEYYFLCYQDVPEQPVDRDCGDNEEETFATGKVVRMWSIGQWVQTHPDPEAEDLLIWLLYRVPQAQYHMMLCLGQEEPSTCHATDSLLRALCFQPSPVESSCPEIA</sequence>